<dbReference type="Proteomes" id="UP000887013">
    <property type="component" value="Unassembled WGS sequence"/>
</dbReference>
<organism evidence="3 4">
    <name type="scientific">Nephila pilipes</name>
    <name type="common">Giant wood spider</name>
    <name type="synonym">Nephila maculata</name>
    <dbReference type="NCBI Taxonomy" id="299642"/>
    <lineage>
        <taxon>Eukaryota</taxon>
        <taxon>Metazoa</taxon>
        <taxon>Ecdysozoa</taxon>
        <taxon>Arthropoda</taxon>
        <taxon>Chelicerata</taxon>
        <taxon>Arachnida</taxon>
        <taxon>Araneae</taxon>
        <taxon>Araneomorphae</taxon>
        <taxon>Entelegynae</taxon>
        <taxon>Araneoidea</taxon>
        <taxon>Nephilidae</taxon>
        <taxon>Nephila</taxon>
    </lineage>
</organism>
<keyword evidence="2" id="KW-0812">Transmembrane</keyword>
<evidence type="ECO:0000256" key="2">
    <source>
        <dbReference type="SAM" id="Phobius"/>
    </source>
</evidence>
<keyword evidence="2" id="KW-1133">Transmembrane helix</keyword>
<dbReference type="EMBL" id="BMAW01003722">
    <property type="protein sequence ID" value="GFS85139.1"/>
    <property type="molecule type" value="Genomic_DNA"/>
</dbReference>
<evidence type="ECO:0000313" key="4">
    <source>
        <dbReference type="Proteomes" id="UP000887013"/>
    </source>
</evidence>
<gene>
    <name evidence="3" type="ORF">NPIL_379171</name>
</gene>
<keyword evidence="4" id="KW-1185">Reference proteome</keyword>
<feature type="transmembrane region" description="Helical" evidence="2">
    <location>
        <begin position="76"/>
        <end position="102"/>
    </location>
</feature>
<accession>A0A8X6MYP6</accession>
<dbReference type="AlphaFoldDB" id="A0A8X6MYP6"/>
<keyword evidence="2" id="KW-0472">Membrane</keyword>
<protein>
    <submittedName>
        <fullName evidence="3">Uncharacterized protein</fullName>
    </submittedName>
</protein>
<evidence type="ECO:0000256" key="1">
    <source>
        <dbReference type="SAM" id="MobiDB-lite"/>
    </source>
</evidence>
<sequence length="103" mass="11191">MCALLEKMSNSFSRSASVGQSPESVGMLSEEECTEQAVAFRRCDVLGRWDDGGWTNYSECETLDVLQEDEKNAPSAVSALVLAVSLLSLVSLCAALFIFTAFR</sequence>
<comment type="caution">
    <text evidence="3">The sequence shown here is derived from an EMBL/GenBank/DDBJ whole genome shotgun (WGS) entry which is preliminary data.</text>
</comment>
<name>A0A8X6MYP6_NEPPI</name>
<proteinExistence type="predicted"/>
<reference evidence="3" key="1">
    <citation type="submission" date="2020-08" db="EMBL/GenBank/DDBJ databases">
        <title>Multicomponent nature underlies the extraordinary mechanical properties of spider dragline silk.</title>
        <authorList>
            <person name="Kono N."/>
            <person name="Nakamura H."/>
            <person name="Mori M."/>
            <person name="Yoshida Y."/>
            <person name="Ohtoshi R."/>
            <person name="Malay A.D."/>
            <person name="Moran D.A.P."/>
            <person name="Tomita M."/>
            <person name="Numata K."/>
            <person name="Arakawa K."/>
        </authorList>
    </citation>
    <scope>NUCLEOTIDE SEQUENCE</scope>
</reference>
<evidence type="ECO:0000313" key="3">
    <source>
        <dbReference type="EMBL" id="GFS85139.1"/>
    </source>
</evidence>
<feature type="compositionally biased region" description="Polar residues" evidence="1">
    <location>
        <begin position="8"/>
        <end position="23"/>
    </location>
</feature>
<feature type="region of interest" description="Disordered" evidence="1">
    <location>
        <begin position="1"/>
        <end position="23"/>
    </location>
</feature>